<comment type="caution">
    <text evidence="2">The sequence shown here is derived from an EMBL/GenBank/DDBJ whole genome shotgun (WGS) entry which is preliminary data.</text>
</comment>
<name>A0ABT2FNW0_9GAMM</name>
<reference evidence="3" key="1">
    <citation type="submission" date="2023-07" db="EMBL/GenBank/DDBJ databases">
        <title>Shewanella mangrovi sp. nov., an acetaldehyde- degrading bacterium isolated from mangrove sediment.</title>
        <authorList>
            <person name="Liu Y."/>
        </authorList>
    </citation>
    <scope>NUCLEOTIDE SEQUENCE [LARGE SCALE GENOMIC DNA]</scope>
    <source>
        <strain evidence="3">C32</strain>
    </source>
</reference>
<dbReference type="Proteomes" id="UP001201549">
    <property type="component" value="Unassembled WGS sequence"/>
</dbReference>
<evidence type="ECO:0000313" key="2">
    <source>
        <dbReference type="EMBL" id="MCS4556876.1"/>
    </source>
</evidence>
<organism evidence="2 3">
    <name type="scientific">Shewanella electrica</name>
    <dbReference type="NCBI Taxonomy" id="515560"/>
    <lineage>
        <taxon>Bacteria</taxon>
        <taxon>Pseudomonadati</taxon>
        <taxon>Pseudomonadota</taxon>
        <taxon>Gammaproteobacteria</taxon>
        <taxon>Alteromonadales</taxon>
        <taxon>Shewanellaceae</taxon>
        <taxon>Shewanella</taxon>
    </lineage>
</organism>
<dbReference type="RefSeq" id="WP_238896263.1">
    <property type="nucleotide sequence ID" value="NZ_JAKOGG010000005.1"/>
</dbReference>
<proteinExistence type="predicted"/>
<keyword evidence="1" id="KW-0175">Coiled coil</keyword>
<sequence length="110" mass="11553">MSSVIDQIIHTAAKLSLAGITPSTAIVRAKLGGKVPMPQLIEGIARFKALSSDEIVQAAQVMSSSVSTVSAPQTSEQTADLQQQLKQLQQAYDALNARVAALEARLDGHA</sequence>
<evidence type="ECO:0000256" key="1">
    <source>
        <dbReference type="SAM" id="Coils"/>
    </source>
</evidence>
<keyword evidence="3" id="KW-1185">Reference proteome</keyword>
<evidence type="ECO:0008006" key="4">
    <source>
        <dbReference type="Google" id="ProtNLM"/>
    </source>
</evidence>
<protein>
    <recommendedName>
        <fullName evidence="4">KfrA N-terminal DNA-binding domain-containing protein</fullName>
    </recommendedName>
</protein>
<accession>A0ABT2FNW0</accession>
<feature type="coiled-coil region" evidence="1">
    <location>
        <begin position="71"/>
        <end position="105"/>
    </location>
</feature>
<gene>
    <name evidence="2" type="ORF">L9G74_10510</name>
</gene>
<evidence type="ECO:0000313" key="3">
    <source>
        <dbReference type="Proteomes" id="UP001201549"/>
    </source>
</evidence>
<dbReference type="EMBL" id="JAKOGG010000005">
    <property type="protein sequence ID" value="MCS4556876.1"/>
    <property type="molecule type" value="Genomic_DNA"/>
</dbReference>